<sequence length="536" mass="59417">MAGLFVDEWVESVPDESETTGVAFQHDRPTNQAPQSMLLAAPPNRDGWSVDALADVVSETMALARSRAVDAATLRDLGHVLPALTYARDGVDGPADPRTVSVDLTDLLEVTEMESTTTWRRLEPRTRDERLAGSLRASVHDPAWSLARQWQLGEFDGVDAGSPIRVDLSVRRRPVTAYGFGDERGRDSGAYTPESPPLEVLAERERVSRRFDDPDRNLRDAADAGAQFLRLLATHDESFDYAAADFADAPALDAYDEVDSLLLDVPDEDLDAEGERFAAVVSGRALDGDRLYHVLTKAEMGLSGPLPLPNESLETDDGYDQSYLDAVSEFREWYGEVYSEPDGEADAWDPERLEYEFEVAAGSDSDRRSLSVEAYEGGGLDWYDFAARKGSPPEPPEDAAVPETETVTTATRPTPVRFGGMPARRWWAFEDGEVNVPNVDAAAEDISRLLLAEYALVSGADWFRVPVELPVGTLATVEDLTVTDTFGRETEVRPTAGIGDSWRLFDFTFQAGNDVERSLFCRRPSRSRWRPTRWRR</sequence>
<dbReference type="Proteomes" id="UP001596407">
    <property type="component" value="Unassembled WGS sequence"/>
</dbReference>
<name>A0ABD5WL35_9EURY</name>
<proteinExistence type="predicted"/>
<reference evidence="1 2" key="1">
    <citation type="journal article" date="2019" name="Int. J. Syst. Evol. Microbiol.">
        <title>The Global Catalogue of Microorganisms (GCM) 10K type strain sequencing project: providing services to taxonomists for standard genome sequencing and annotation.</title>
        <authorList>
            <consortium name="The Broad Institute Genomics Platform"/>
            <consortium name="The Broad Institute Genome Sequencing Center for Infectious Disease"/>
            <person name="Wu L."/>
            <person name="Ma J."/>
        </authorList>
    </citation>
    <scope>NUCLEOTIDE SEQUENCE [LARGE SCALE GENOMIC DNA]</scope>
    <source>
        <strain evidence="1 2">DT72</strain>
    </source>
</reference>
<gene>
    <name evidence="1" type="ORF">ACFQJ6_15325</name>
</gene>
<accession>A0ABD5WL35</accession>
<dbReference type="AlphaFoldDB" id="A0ABD5WL35"/>
<protein>
    <submittedName>
        <fullName evidence="1">Uncharacterized protein</fullName>
    </submittedName>
</protein>
<comment type="caution">
    <text evidence="1">The sequence shown here is derived from an EMBL/GenBank/DDBJ whole genome shotgun (WGS) entry which is preliminary data.</text>
</comment>
<keyword evidence="2" id="KW-1185">Reference proteome</keyword>
<organism evidence="1 2">
    <name type="scientific">Halorussus caseinilyticus</name>
    <dbReference type="NCBI Taxonomy" id="3034025"/>
    <lineage>
        <taxon>Archaea</taxon>
        <taxon>Methanobacteriati</taxon>
        <taxon>Methanobacteriota</taxon>
        <taxon>Stenosarchaea group</taxon>
        <taxon>Halobacteria</taxon>
        <taxon>Halobacteriales</taxon>
        <taxon>Haladaptataceae</taxon>
        <taxon>Halorussus</taxon>
    </lineage>
</organism>
<evidence type="ECO:0000313" key="2">
    <source>
        <dbReference type="Proteomes" id="UP001596407"/>
    </source>
</evidence>
<dbReference type="EMBL" id="JBHSZH010000005">
    <property type="protein sequence ID" value="MFC7081267.1"/>
    <property type="molecule type" value="Genomic_DNA"/>
</dbReference>
<dbReference type="RefSeq" id="WP_382209992.1">
    <property type="nucleotide sequence ID" value="NZ_JBHSZH010000005.1"/>
</dbReference>
<evidence type="ECO:0000313" key="1">
    <source>
        <dbReference type="EMBL" id="MFC7081267.1"/>
    </source>
</evidence>